<sequence length="463" mass="49015">MRYGPIEVPKRLERGSDAVNDDTARLAVVWHVLRQRWRLLIVIAVLGGLVGVGASLVFSPGYKTSASVLLQGARDPDQLLTEAQVAKSSVVLDHAAAALKWGVSGADLTPQVSAAVAEGNIIAITATADTPERAQQLADRVAQEYVTYSTQLLATTADASAQVSQEQQQTLRQQIIETNQKISDLHNSAGQGQTIDSVGVRTELEQLRTALSQATSKLDELDTATGQAKMVVMGPSERPTSPAAPTMTDFVAGGAAVFFLLGLFGHLFAARSDKRLRDEASIVSALGSGVLGGLDVPLVASPVARTGLTGRVRTFFLGDRPWHVATLAPPADEAGLEIRYRRVLSKLRDHLPPGPGRVLVVVAADDPEAARVAARLGEFSKEDRLELTVWETDPARPTVPDEPVPGVLAVVTAGTRTGWELVGIAEACADAGHEILGVVVAHLTQPVEEEEQHDEEPALVGAG</sequence>
<evidence type="ECO:0000313" key="2">
    <source>
        <dbReference type="EMBL" id="TDV46908.1"/>
    </source>
</evidence>
<evidence type="ECO:0000313" key="3">
    <source>
        <dbReference type="Proteomes" id="UP000294927"/>
    </source>
</evidence>
<keyword evidence="1" id="KW-0472">Membrane</keyword>
<reference evidence="2 3" key="1">
    <citation type="submission" date="2019-03" db="EMBL/GenBank/DDBJ databases">
        <title>Genomic Encyclopedia of Archaeal and Bacterial Type Strains, Phase II (KMG-II): from individual species to whole genera.</title>
        <authorList>
            <person name="Goeker M."/>
        </authorList>
    </citation>
    <scope>NUCLEOTIDE SEQUENCE [LARGE SCALE GENOMIC DNA]</scope>
    <source>
        <strain evidence="2 3">DSM 45499</strain>
    </source>
</reference>
<dbReference type="AlphaFoldDB" id="A0A4R7VD50"/>
<protein>
    <recommendedName>
        <fullName evidence="4">Subunit length determinant protein</fullName>
    </recommendedName>
</protein>
<feature type="transmembrane region" description="Helical" evidence="1">
    <location>
        <begin position="250"/>
        <end position="269"/>
    </location>
</feature>
<keyword evidence="3" id="KW-1185">Reference proteome</keyword>
<dbReference type="PANTHER" id="PTHR32309">
    <property type="entry name" value="TYROSINE-PROTEIN KINASE"/>
    <property type="match status" value="1"/>
</dbReference>
<dbReference type="EMBL" id="SOCP01000010">
    <property type="protein sequence ID" value="TDV46908.1"/>
    <property type="molecule type" value="Genomic_DNA"/>
</dbReference>
<dbReference type="PANTHER" id="PTHR32309:SF31">
    <property type="entry name" value="CAPSULAR EXOPOLYSACCHARIDE FAMILY"/>
    <property type="match status" value="1"/>
</dbReference>
<keyword evidence="1" id="KW-0812">Transmembrane</keyword>
<feature type="transmembrane region" description="Helical" evidence="1">
    <location>
        <begin position="39"/>
        <end position="58"/>
    </location>
</feature>
<comment type="caution">
    <text evidence="2">The sequence shown here is derived from an EMBL/GenBank/DDBJ whole genome shotgun (WGS) entry which is preliminary data.</text>
</comment>
<evidence type="ECO:0000256" key="1">
    <source>
        <dbReference type="SAM" id="Phobius"/>
    </source>
</evidence>
<dbReference type="Proteomes" id="UP000294927">
    <property type="component" value="Unassembled WGS sequence"/>
</dbReference>
<evidence type="ECO:0008006" key="4">
    <source>
        <dbReference type="Google" id="ProtNLM"/>
    </source>
</evidence>
<name>A0A4R7VD50_9PSEU</name>
<organism evidence="2 3">
    <name type="scientific">Actinophytocola oryzae</name>
    <dbReference type="NCBI Taxonomy" id="502181"/>
    <lineage>
        <taxon>Bacteria</taxon>
        <taxon>Bacillati</taxon>
        <taxon>Actinomycetota</taxon>
        <taxon>Actinomycetes</taxon>
        <taxon>Pseudonocardiales</taxon>
        <taxon>Pseudonocardiaceae</taxon>
    </lineage>
</organism>
<keyword evidence="1" id="KW-1133">Transmembrane helix</keyword>
<gene>
    <name evidence="2" type="ORF">CLV71_11091</name>
</gene>
<proteinExistence type="predicted"/>
<dbReference type="InterPro" id="IPR050445">
    <property type="entry name" value="Bact_polysacc_biosynth/exp"/>
</dbReference>
<accession>A0A4R7VD50</accession>